<name>A0A9Q0RED7_ANAIG</name>
<sequence length="418" mass="46218">MNSLLFFILTITLLSVLNAQITIQDCGAPTDPLQLLEFNYTPSNFINIDENFTISIIYSLTQTLNTGTVQATLWYTDFNGDPLIPTVDFNLCEIASQIKCPLASGNHTFKSGRQFPEFPLGQYKLRIVVVNENTVRQACKDIFFSVNNGTTPVSRCEFLSYYNADGSLPEIHYQNQPIFSRKVGDWLQVGTLGPYSTGNWANGTFSKFDASPDNLINAEMDYQNYIWGINCTLNKITNTSSNINFNYIGDFWVGNPSSDLISWDNYFLKGSINFVSSYSLTTQTLVDITGDIDVEPIVHVPPVWHVIIGFGDKNPGSISFSSQYNAWSVSAQKIVCQCPIDVCGVCGGDGSTCAPSTSASSNTGVIVTSIVVPIVVITGVILAIVFIRKRKQKKNLRDSIFSQYGTTDTWQNIDTQVN</sequence>
<evidence type="ECO:0000313" key="5">
    <source>
        <dbReference type="Proteomes" id="UP001149090"/>
    </source>
</evidence>
<dbReference type="InterPro" id="IPR014756">
    <property type="entry name" value="Ig_E-set"/>
</dbReference>
<keyword evidence="5" id="KW-1185">Reference proteome</keyword>
<organism evidence="4 5">
    <name type="scientific">Anaeramoeba ignava</name>
    <name type="common">Anaerobic marine amoeba</name>
    <dbReference type="NCBI Taxonomy" id="1746090"/>
    <lineage>
        <taxon>Eukaryota</taxon>
        <taxon>Metamonada</taxon>
        <taxon>Anaeramoebidae</taxon>
        <taxon>Anaeramoeba</taxon>
    </lineage>
</organism>
<proteinExistence type="predicted"/>
<protein>
    <submittedName>
        <fullName evidence="4">Phosphatidylglycerol/phosphatidylinositol transfer protein -related</fullName>
    </submittedName>
</protein>
<evidence type="ECO:0000313" key="4">
    <source>
        <dbReference type="EMBL" id="KAJ5075629.1"/>
    </source>
</evidence>
<reference evidence="4" key="1">
    <citation type="submission" date="2022-10" db="EMBL/GenBank/DDBJ databases">
        <title>Novel sulphate-reducing endosymbionts in the free-living metamonad Anaeramoeba.</title>
        <authorList>
            <person name="Jerlstrom-Hultqvist J."/>
            <person name="Cepicka I."/>
            <person name="Gallot-Lavallee L."/>
            <person name="Salas-Leiva D."/>
            <person name="Curtis B.A."/>
            <person name="Zahonova K."/>
            <person name="Pipaliya S."/>
            <person name="Dacks J."/>
            <person name="Roger A.J."/>
        </authorList>
    </citation>
    <scope>NUCLEOTIDE SEQUENCE</scope>
    <source>
        <strain evidence="4">BMAN</strain>
    </source>
</reference>
<evidence type="ECO:0000259" key="3">
    <source>
        <dbReference type="Pfam" id="PF02221"/>
    </source>
</evidence>
<dbReference type="Pfam" id="PF02221">
    <property type="entry name" value="E1_DerP2_DerF2"/>
    <property type="match status" value="1"/>
</dbReference>
<evidence type="ECO:0000256" key="2">
    <source>
        <dbReference type="SAM" id="SignalP"/>
    </source>
</evidence>
<dbReference type="AlphaFoldDB" id="A0A9Q0RED7"/>
<accession>A0A9Q0RED7</accession>
<feature type="transmembrane region" description="Helical" evidence="1">
    <location>
        <begin position="365"/>
        <end position="387"/>
    </location>
</feature>
<comment type="caution">
    <text evidence="4">The sequence shown here is derived from an EMBL/GenBank/DDBJ whole genome shotgun (WGS) entry which is preliminary data.</text>
</comment>
<dbReference type="InterPro" id="IPR003172">
    <property type="entry name" value="ML_dom"/>
</dbReference>
<dbReference type="EMBL" id="JAPDFW010000064">
    <property type="protein sequence ID" value="KAJ5075629.1"/>
    <property type="molecule type" value="Genomic_DNA"/>
</dbReference>
<feature type="domain" description="MD-2-related lipid-recognition" evidence="3">
    <location>
        <begin position="21"/>
        <end position="144"/>
    </location>
</feature>
<dbReference type="SUPFAM" id="SSF81296">
    <property type="entry name" value="E set domains"/>
    <property type="match status" value="1"/>
</dbReference>
<keyword evidence="1" id="KW-0472">Membrane</keyword>
<keyword evidence="1" id="KW-0812">Transmembrane</keyword>
<feature type="signal peptide" evidence="2">
    <location>
        <begin position="1"/>
        <end position="19"/>
    </location>
</feature>
<keyword evidence="2" id="KW-0732">Signal</keyword>
<keyword evidence="1" id="KW-1133">Transmembrane helix</keyword>
<gene>
    <name evidence="4" type="ORF">M0811_07199</name>
</gene>
<evidence type="ECO:0000256" key="1">
    <source>
        <dbReference type="SAM" id="Phobius"/>
    </source>
</evidence>
<dbReference type="Proteomes" id="UP001149090">
    <property type="component" value="Unassembled WGS sequence"/>
</dbReference>
<feature type="chain" id="PRO_5040494133" evidence="2">
    <location>
        <begin position="20"/>
        <end position="418"/>
    </location>
</feature>